<organism evidence="2">
    <name type="scientific">marine sediment metagenome</name>
    <dbReference type="NCBI Taxonomy" id="412755"/>
    <lineage>
        <taxon>unclassified sequences</taxon>
        <taxon>metagenomes</taxon>
        <taxon>ecological metagenomes</taxon>
    </lineage>
</organism>
<dbReference type="PANTHER" id="PTHR34504">
    <property type="entry name" value="ANTITOXIN HICB"/>
    <property type="match status" value="1"/>
</dbReference>
<dbReference type="InterPro" id="IPR035069">
    <property type="entry name" value="TTHA1013/TTHA0281-like"/>
</dbReference>
<reference evidence="2" key="1">
    <citation type="journal article" date="2014" name="Front. Microbiol.">
        <title>High frequency of phylogenetically diverse reductive dehalogenase-homologous genes in deep subseafloor sedimentary metagenomes.</title>
        <authorList>
            <person name="Kawai M."/>
            <person name="Futagami T."/>
            <person name="Toyoda A."/>
            <person name="Takaki Y."/>
            <person name="Nishi S."/>
            <person name="Hori S."/>
            <person name="Arai W."/>
            <person name="Tsubouchi T."/>
            <person name="Morono Y."/>
            <person name="Uchiyama I."/>
            <person name="Ito T."/>
            <person name="Fujiyama A."/>
            <person name="Inagaki F."/>
            <person name="Takami H."/>
        </authorList>
    </citation>
    <scope>NUCLEOTIDE SEQUENCE</scope>
    <source>
        <strain evidence="2">Expedition CK06-06</strain>
    </source>
</reference>
<feature type="domain" description="HicB-like antitoxin of toxin-antitoxin system" evidence="1">
    <location>
        <begin position="3"/>
        <end position="61"/>
    </location>
</feature>
<protein>
    <recommendedName>
        <fullName evidence="1">HicB-like antitoxin of toxin-antitoxin system domain-containing protein</fullName>
    </recommendedName>
</protein>
<evidence type="ECO:0000259" key="1">
    <source>
        <dbReference type="Pfam" id="PF15919"/>
    </source>
</evidence>
<dbReference type="AlphaFoldDB" id="X0S5M4"/>
<dbReference type="SUPFAM" id="SSF143100">
    <property type="entry name" value="TTHA1013/TTHA0281-like"/>
    <property type="match status" value="1"/>
</dbReference>
<dbReference type="Gene3D" id="3.30.160.250">
    <property type="match status" value="1"/>
</dbReference>
<comment type="caution">
    <text evidence="2">The sequence shown here is derived from an EMBL/GenBank/DDBJ whole genome shotgun (WGS) entry which is preliminary data.</text>
</comment>
<name>X0S5M4_9ZZZZ</name>
<dbReference type="InterPro" id="IPR031807">
    <property type="entry name" value="HicB-like"/>
</dbReference>
<proteinExistence type="predicted"/>
<dbReference type="PANTHER" id="PTHR34504:SF4">
    <property type="entry name" value="ANTITOXIN HICB"/>
    <property type="match status" value="1"/>
</dbReference>
<dbReference type="EMBL" id="BARS01000029">
    <property type="protein sequence ID" value="GAF70501.1"/>
    <property type="molecule type" value="Genomic_DNA"/>
</dbReference>
<sequence>MKFTVILQPEADGGYSVVCPAVPGCVSQGDTLEDTLANIREAILLCLEVRNEQGLSLPDETPELVAEEIRACLKDRAEEGLPLTIETREVEVEAEVAV</sequence>
<accession>X0S5M4</accession>
<evidence type="ECO:0000313" key="2">
    <source>
        <dbReference type="EMBL" id="GAF70501.1"/>
    </source>
</evidence>
<dbReference type="InterPro" id="IPR051404">
    <property type="entry name" value="TA_system_antitoxin"/>
</dbReference>
<dbReference type="Pfam" id="PF15919">
    <property type="entry name" value="HicB_lk_antitox"/>
    <property type="match status" value="1"/>
</dbReference>
<gene>
    <name evidence="2" type="ORF">S01H1_00103</name>
</gene>